<proteinExistence type="predicted"/>
<comment type="caution">
    <text evidence="3">The sequence shown here is derived from an EMBL/GenBank/DDBJ whole genome shotgun (WGS) entry which is preliminary data.</text>
</comment>
<name>A0A409WLA2_9AGAR</name>
<dbReference type="Pfam" id="PF18758">
    <property type="entry name" value="KDZ"/>
    <property type="match status" value="1"/>
</dbReference>
<feature type="region of interest" description="Disordered" evidence="1">
    <location>
        <begin position="87"/>
        <end position="107"/>
    </location>
</feature>
<accession>A0A409WLA2</accession>
<gene>
    <name evidence="3" type="ORF">CVT24_007540</name>
</gene>
<organism evidence="3 4">
    <name type="scientific">Panaeolus cyanescens</name>
    <dbReference type="NCBI Taxonomy" id="181874"/>
    <lineage>
        <taxon>Eukaryota</taxon>
        <taxon>Fungi</taxon>
        <taxon>Dikarya</taxon>
        <taxon>Basidiomycota</taxon>
        <taxon>Agaricomycotina</taxon>
        <taxon>Agaricomycetes</taxon>
        <taxon>Agaricomycetidae</taxon>
        <taxon>Agaricales</taxon>
        <taxon>Agaricineae</taxon>
        <taxon>Galeropsidaceae</taxon>
        <taxon>Panaeolus</taxon>
    </lineage>
</organism>
<sequence length="575" mass="64670">MSNKPTKRRKTQNIAISSVSDDFDTVKFNQPHRVSAGGYKGTANKVHPLGIDAETWENMFSWKPAESADFALCPDSGSFDDALDTEVMDSDPTSSIPAPQPNRAPRIRSTVSTRPNVVWRDQYRETFLDELCRWDGRGDFWMATKCPECAASGKGVEGHALFRCQSCFVPELLCNACTIQRHKNQPLHRIQQWNGTYFVDVSLKSMGLRVQLNHLSPSSTCPVPRTCHVNLIVLHTNGIHEVAFDYCGCSRSVPDYIQLLRRRIYPASQQVIKTCASFELLELFHKIALTTKASTHDLYEAINKLTDSTGLFIPKSKYKPLIRMIQQWRHSKMMKYAGRALHPSGIKGAKPGDAALRCLSCARPGVNLPPNWRDAPEDKRYLYRAFLGMDANFRLKNQAVSNHTQSPALGAGLSYMVPREDYEKYQLVKANESDISTCVGFQAIAQANTRSSRGLRYTGVAGVFCGRSEMLLPLGMGNLQKGERYSNMDYVFASAMKEYQDLPVVLISYDICCQWFKNLKSRLSHEDWPAELRLPDNQTLIPAIPKLHKPMHHGKNHQQFSLNFIPGVGLSSPSC</sequence>
<feature type="domain" description="CxC2-like cysteine cluster KDZ transposase-associated" evidence="2">
    <location>
        <begin position="203"/>
        <end position="310"/>
    </location>
</feature>
<dbReference type="InterPro" id="IPR041457">
    <property type="entry name" value="CxC2_KDZ-assoc"/>
</dbReference>
<evidence type="ECO:0000313" key="3">
    <source>
        <dbReference type="EMBL" id="PPQ79259.1"/>
    </source>
</evidence>
<dbReference type="InParanoid" id="A0A409WLA2"/>
<dbReference type="EMBL" id="NHTK01005423">
    <property type="protein sequence ID" value="PPQ79259.1"/>
    <property type="molecule type" value="Genomic_DNA"/>
</dbReference>
<dbReference type="Proteomes" id="UP000284842">
    <property type="component" value="Unassembled WGS sequence"/>
</dbReference>
<keyword evidence="4" id="KW-1185">Reference proteome</keyword>
<dbReference type="InterPro" id="IPR040521">
    <property type="entry name" value="KDZ"/>
</dbReference>
<reference evidence="3 4" key="1">
    <citation type="journal article" date="2018" name="Evol. Lett.">
        <title>Horizontal gene cluster transfer increased hallucinogenic mushroom diversity.</title>
        <authorList>
            <person name="Reynolds H.T."/>
            <person name="Vijayakumar V."/>
            <person name="Gluck-Thaler E."/>
            <person name="Korotkin H.B."/>
            <person name="Matheny P.B."/>
            <person name="Slot J.C."/>
        </authorList>
    </citation>
    <scope>NUCLEOTIDE SEQUENCE [LARGE SCALE GENOMIC DNA]</scope>
    <source>
        <strain evidence="3 4">2629</strain>
    </source>
</reference>
<dbReference type="AlphaFoldDB" id="A0A409WLA2"/>
<dbReference type="Pfam" id="PF18803">
    <property type="entry name" value="CxC2"/>
    <property type="match status" value="1"/>
</dbReference>
<protein>
    <recommendedName>
        <fullName evidence="2">CxC2-like cysteine cluster KDZ transposase-associated domain-containing protein</fullName>
    </recommendedName>
</protein>
<evidence type="ECO:0000313" key="4">
    <source>
        <dbReference type="Proteomes" id="UP000284842"/>
    </source>
</evidence>
<dbReference type="OrthoDB" id="3004525at2759"/>
<dbReference type="STRING" id="181874.A0A409WLA2"/>
<evidence type="ECO:0000259" key="2">
    <source>
        <dbReference type="Pfam" id="PF18803"/>
    </source>
</evidence>
<evidence type="ECO:0000256" key="1">
    <source>
        <dbReference type="SAM" id="MobiDB-lite"/>
    </source>
</evidence>